<accession>A0A078H2A4</accession>
<organism evidence="1 2">
    <name type="scientific">Brassica napus</name>
    <name type="common">Rape</name>
    <dbReference type="NCBI Taxonomy" id="3708"/>
    <lineage>
        <taxon>Eukaryota</taxon>
        <taxon>Viridiplantae</taxon>
        <taxon>Streptophyta</taxon>
        <taxon>Embryophyta</taxon>
        <taxon>Tracheophyta</taxon>
        <taxon>Spermatophyta</taxon>
        <taxon>Magnoliopsida</taxon>
        <taxon>eudicotyledons</taxon>
        <taxon>Gunneridae</taxon>
        <taxon>Pentapetalae</taxon>
        <taxon>rosids</taxon>
        <taxon>malvids</taxon>
        <taxon>Brassicales</taxon>
        <taxon>Brassicaceae</taxon>
        <taxon>Brassiceae</taxon>
        <taxon>Brassica</taxon>
    </lineage>
</organism>
<evidence type="ECO:0000313" key="1">
    <source>
        <dbReference type="EMBL" id="CDY31627.1"/>
    </source>
</evidence>
<dbReference type="EMBL" id="LK032276">
    <property type="protein sequence ID" value="CDY31627.1"/>
    <property type="molecule type" value="Genomic_DNA"/>
</dbReference>
<name>A0A078H2A4_BRANA</name>
<protein>
    <submittedName>
        <fullName evidence="1">BnaA06g20360D protein</fullName>
    </submittedName>
</protein>
<dbReference type="PaxDb" id="3708-A0A078H2A4"/>
<sequence length="31" mass="3683">MFVFFFIHLQENKVVKAKLSRVSAVVVYLLR</sequence>
<evidence type="ECO:0000313" key="2">
    <source>
        <dbReference type="Proteomes" id="UP000028999"/>
    </source>
</evidence>
<gene>
    <name evidence="1" type="primary">BnaA06g20360D</name>
    <name evidence="1" type="ORF">GSBRNA2T00050210001</name>
</gene>
<proteinExistence type="predicted"/>
<dbReference type="AlphaFoldDB" id="A0A078H2A4"/>
<dbReference type="Proteomes" id="UP000028999">
    <property type="component" value="Unassembled WGS sequence"/>
</dbReference>
<reference evidence="1 2" key="1">
    <citation type="journal article" date="2014" name="Science">
        <title>Plant genetics. Early allopolyploid evolution in the post-Neolithic Brassica napus oilseed genome.</title>
        <authorList>
            <person name="Chalhoub B."/>
            <person name="Denoeud F."/>
            <person name="Liu S."/>
            <person name="Parkin I.A."/>
            <person name="Tang H."/>
            <person name="Wang X."/>
            <person name="Chiquet J."/>
            <person name="Belcram H."/>
            <person name="Tong C."/>
            <person name="Samans B."/>
            <person name="Correa M."/>
            <person name="Da Silva C."/>
            <person name="Just J."/>
            <person name="Falentin C."/>
            <person name="Koh C.S."/>
            <person name="Le Clainche I."/>
            <person name="Bernard M."/>
            <person name="Bento P."/>
            <person name="Noel B."/>
            <person name="Labadie K."/>
            <person name="Alberti A."/>
            <person name="Charles M."/>
            <person name="Arnaud D."/>
            <person name="Guo H."/>
            <person name="Daviaud C."/>
            <person name="Alamery S."/>
            <person name="Jabbari K."/>
            <person name="Zhao M."/>
            <person name="Edger P.P."/>
            <person name="Chelaifa H."/>
            <person name="Tack D."/>
            <person name="Lassalle G."/>
            <person name="Mestiri I."/>
            <person name="Schnel N."/>
            <person name="Le Paslier M.C."/>
            <person name="Fan G."/>
            <person name="Renault V."/>
            <person name="Bayer P.E."/>
            <person name="Golicz A.A."/>
            <person name="Manoli S."/>
            <person name="Lee T.H."/>
            <person name="Thi V.H."/>
            <person name="Chalabi S."/>
            <person name="Hu Q."/>
            <person name="Fan C."/>
            <person name="Tollenaere R."/>
            <person name="Lu Y."/>
            <person name="Battail C."/>
            <person name="Shen J."/>
            <person name="Sidebottom C.H."/>
            <person name="Wang X."/>
            <person name="Canaguier A."/>
            <person name="Chauveau A."/>
            <person name="Berard A."/>
            <person name="Deniot G."/>
            <person name="Guan M."/>
            <person name="Liu Z."/>
            <person name="Sun F."/>
            <person name="Lim Y.P."/>
            <person name="Lyons E."/>
            <person name="Town C.D."/>
            <person name="Bancroft I."/>
            <person name="Wang X."/>
            <person name="Meng J."/>
            <person name="Ma J."/>
            <person name="Pires J.C."/>
            <person name="King G.J."/>
            <person name="Brunel D."/>
            <person name="Delourme R."/>
            <person name="Renard M."/>
            <person name="Aury J.M."/>
            <person name="Adams K.L."/>
            <person name="Batley J."/>
            <person name="Snowdon R.J."/>
            <person name="Tost J."/>
            <person name="Edwards D."/>
            <person name="Zhou Y."/>
            <person name="Hua W."/>
            <person name="Sharpe A.G."/>
            <person name="Paterson A.H."/>
            <person name="Guan C."/>
            <person name="Wincker P."/>
        </authorList>
    </citation>
    <scope>NUCLEOTIDE SEQUENCE [LARGE SCALE GENOMIC DNA]</scope>
    <source>
        <strain evidence="2">cv. Darmor-bzh</strain>
    </source>
</reference>
<dbReference type="Gramene" id="CDY31627">
    <property type="protein sequence ID" value="CDY31627"/>
    <property type="gene ID" value="GSBRNA2T00050210001"/>
</dbReference>
<keyword evidence="2" id="KW-1185">Reference proteome</keyword>